<sequence>MNISIVITTKDRPQYLERAINSVLKNSMLPSDIIIVNDGGKSVEKDSLPKFHNYKIINNKVSLGGNKARNQGVLTSTGSLIYFLDDDDAYTEDTISSKYYVFKENEDVGLVYTGVQFVLSNDLTRVKRVKNVSSDSVSFKDLLANGNVIGPTSCAAVRKSTFISAGMFDEKLSAMQDYELWIRMAKCSNVMHDSGINLIYTIHLSGLQVSSKYKKYIESANYIAKKFKKELLGFGVRNKFWSAVYFRVALSASQVSAFCKIKYALLSFLYRPNFKALTIFLPTSILKKIKPFV</sequence>
<dbReference type="AlphaFoldDB" id="A0A1S8CJV7"/>
<evidence type="ECO:0000313" key="2">
    <source>
        <dbReference type="EMBL" id="OMQ23060.1"/>
    </source>
</evidence>
<dbReference type="SUPFAM" id="SSF53448">
    <property type="entry name" value="Nucleotide-diphospho-sugar transferases"/>
    <property type="match status" value="1"/>
</dbReference>
<gene>
    <name evidence="2" type="ORF">BMI79_11560</name>
</gene>
<dbReference type="EMBL" id="MOXD01000005">
    <property type="protein sequence ID" value="OMQ23060.1"/>
    <property type="molecule type" value="Genomic_DNA"/>
</dbReference>
<name>A0A1S8CJV7_9GAMM</name>
<dbReference type="PANTHER" id="PTHR43685:SF2">
    <property type="entry name" value="GLYCOSYLTRANSFERASE 2-LIKE DOMAIN-CONTAINING PROTEIN"/>
    <property type="match status" value="1"/>
</dbReference>
<dbReference type="InterPro" id="IPR050834">
    <property type="entry name" value="Glycosyltransf_2"/>
</dbReference>
<dbReference type="CDD" id="cd00761">
    <property type="entry name" value="Glyco_tranf_GTA_type"/>
    <property type="match status" value="1"/>
</dbReference>
<evidence type="ECO:0000313" key="3">
    <source>
        <dbReference type="Proteomes" id="UP000216021"/>
    </source>
</evidence>
<keyword evidence="3" id="KW-1185">Reference proteome</keyword>
<organism evidence="2 3">
    <name type="scientific">Serratia oryzae</name>
    <dbReference type="NCBI Taxonomy" id="2034155"/>
    <lineage>
        <taxon>Bacteria</taxon>
        <taxon>Pseudomonadati</taxon>
        <taxon>Pseudomonadota</taxon>
        <taxon>Gammaproteobacteria</taxon>
        <taxon>Enterobacterales</taxon>
        <taxon>Yersiniaceae</taxon>
        <taxon>Serratia</taxon>
    </lineage>
</organism>
<dbReference type="PANTHER" id="PTHR43685">
    <property type="entry name" value="GLYCOSYLTRANSFERASE"/>
    <property type="match status" value="1"/>
</dbReference>
<dbReference type="InterPro" id="IPR029044">
    <property type="entry name" value="Nucleotide-diphossugar_trans"/>
</dbReference>
<dbReference type="Pfam" id="PF00535">
    <property type="entry name" value="Glycos_transf_2"/>
    <property type="match status" value="1"/>
</dbReference>
<evidence type="ECO:0000259" key="1">
    <source>
        <dbReference type="Pfam" id="PF00535"/>
    </source>
</evidence>
<accession>A0A1S8CJV7</accession>
<reference evidence="2 3" key="1">
    <citation type="submission" date="2016-11" db="EMBL/GenBank/DDBJ databases">
        <title>Rahnella oryzae sp. nov., isolated from rice root.</title>
        <authorList>
            <person name="Zhang X.-X."/>
            <person name="Zhang J."/>
        </authorList>
    </citation>
    <scope>NUCLEOTIDE SEQUENCE [LARGE SCALE GENOMIC DNA]</scope>
    <source>
        <strain evidence="2 3">J11-6</strain>
    </source>
</reference>
<dbReference type="RefSeq" id="WP_076942349.1">
    <property type="nucleotide sequence ID" value="NZ_MOXD01000005.1"/>
</dbReference>
<comment type="caution">
    <text evidence="2">The sequence shown here is derived from an EMBL/GenBank/DDBJ whole genome shotgun (WGS) entry which is preliminary data.</text>
</comment>
<protein>
    <recommendedName>
        <fullName evidence="1">Glycosyltransferase 2-like domain-containing protein</fullName>
    </recommendedName>
</protein>
<dbReference type="OrthoDB" id="9801954at2"/>
<dbReference type="Proteomes" id="UP000216021">
    <property type="component" value="Unassembled WGS sequence"/>
</dbReference>
<dbReference type="InterPro" id="IPR001173">
    <property type="entry name" value="Glyco_trans_2-like"/>
</dbReference>
<proteinExistence type="predicted"/>
<feature type="domain" description="Glycosyltransferase 2-like" evidence="1">
    <location>
        <begin position="4"/>
        <end position="160"/>
    </location>
</feature>
<dbReference type="STRING" id="2034155.BMI79_11560"/>
<dbReference type="Gene3D" id="3.90.550.10">
    <property type="entry name" value="Spore Coat Polysaccharide Biosynthesis Protein SpsA, Chain A"/>
    <property type="match status" value="1"/>
</dbReference>